<dbReference type="CDD" id="cd02869">
    <property type="entry name" value="PseudoU_synth_RluA_like"/>
    <property type="match status" value="1"/>
</dbReference>
<evidence type="ECO:0000256" key="1">
    <source>
        <dbReference type="ARBA" id="ARBA00010876"/>
    </source>
</evidence>
<dbReference type="SUPFAM" id="SSF55120">
    <property type="entry name" value="Pseudouridine synthase"/>
    <property type="match status" value="1"/>
</dbReference>
<evidence type="ECO:0000313" key="4">
    <source>
        <dbReference type="EMBL" id="MDA5193913.1"/>
    </source>
</evidence>
<dbReference type="PROSITE" id="PS01129">
    <property type="entry name" value="PSI_RLU"/>
    <property type="match status" value="1"/>
</dbReference>
<reference evidence="4" key="1">
    <citation type="submission" date="2022-08" db="EMBL/GenBank/DDBJ databases">
        <authorList>
            <person name="Vandamme P."/>
            <person name="Hettiarachchi A."/>
            <person name="Peeters C."/>
            <person name="Cnockaert M."/>
            <person name="Carlier A."/>
        </authorList>
    </citation>
    <scope>NUCLEOTIDE SEQUENCE</scope>
    <source>
        <strain evidence="4">LMG 31809</strain>
    </source>
</reference>
<proteinExistence type="inferred from homology"/>
<keyword evidence="5" id="KW-1185">Reference proteome</keyword>
<feature type="domain" description="Pseudouridine synthase RsuA/RluA-like" evidence="3">
    <location>
        <begin position="18"/>
        <end position="165"/>
    </location>
</feature>
<organism evidence="4 5">
    <name type="scientific">Govanella unica</name>
    <dbReference type="NCBI Taxonomy" id="2975056"/>
    <lineage>
        <taxon>Bacteria</taxon>
        <taxon>Pseudomonadati</taxon>
        <taxon>Pseudomonadota</taxon>
        <taxon>Alphaproteobacteria</taxon>
        <taxon>Emcibacterales</taxon>
        <taxon>Govanellaceae</taxon>
        <taxon>Govanella</taxon>
    </lineage>
</organism>
<comment type="similarity">
    <text evidence="1">Belongs to the pseudouridine synthase RluA family.</text>
</comment>
<gene>
    <name evidence="4" type="ORF">NYP16_08115</name>
</gene>
<dbReference type="InterPro" id="IPR050188">
    <property type="entry name" value="RluA_PseudoU_synthase"/>
</dbReference>
<dbReference type="Pfam" id="PF00849">
    <property type="entry name" value="PseudoU_synth_2"/>
    <property type="match status" value="1"/>
</dbReference>
<keyword evidence="2" id="KW-0413">Isomerase</keyword>
<dbReference type="InterPro" id="IPR006145">
    <property type="entry name" value="PsdUridine_synth_RsuA/RluA"/>
</dbReference>
<dbReference type="EMBL" id="JANWOI010000003">
    <property type="protein sequence ID" value="MDA5193913.1"/>
    <property type="molecule type" value="Genomic_DNA"/>
</dbReference>
<dbReference type="GO" id="GO:0003723">
    <property type="term" value="F:RNA binding"/>
    <property type="evidence" value="ECO:0007669"/>
    <property type="project" value="InterPro"/>
</dbReference>
<accession>A0A9X3TYD5</accession>
<dbReference type="AlphaFoldDB" id="A0A9X3TYD5"/>
<dbReference type="Proteomes" id="UP001141619">
    <property type="component" value="Unassembled WGS sequence"/>
</dbReference>
<dbReference type="Gene3D" id="3.30.2350.10">
    <property type="entry name" value="Pseudouridine synthase"/>
    <property type="match status" value="1"/>
</dbReference>
<dbReference type="PANTHER" id="PTHR21600">
    <property type="entry name" value="MITOCHONDRIAL RNA PSEUDOURIDINE SYNTHASE"/>
    <property type="match status" value="1"/>
</dbReference>
<evidence type="ECO:0000256" key="2">
    <source>
        <dbReference type="ARBA" id="ARBA00023235"/>
    </source>
</evidence>
<dbReference type="RefSeq" id="WP_274943620.1">
    <property type="nucleotide sequence ID" value="NZ_JANWOI010000003.1"/>
</dbReference>
<dbReference type="GO" id="GO:0000455">
    <property type="term" value="P:enzyme-directed rRNA pseudouridine synthesis"/>
    <property type="evidence" value="ECO:0007669"/>
    <property type="project" value="TreeGrafter"/>
</dbReference>
<evidence type="ECO:0000259" key="3">
    <source>
        <dbReference type="Pfam" id="PF00849"/>
    </source>
</evidence>
<comment type="caution">
    <text evidence="4">The sequence shown here is derived from an EMBL/GenBank/DDBJ whole genome shotgun (WGS) entry which is preliminary data.</text>
</comment>
<dbReference type="GO" id="GO:0140098">
    <property type="term" value="F:catalytic activity, acting on RNA"/>
    <property type="evidence" value="ECO:0007669"/>
    <property type="project" value="UniProtKB-ARBA"/>
</dbReference>
<sequence length="250" mass="27438">MSSLDLESRLIYRDGLMLIIDKPAGLPVHAGPRGGASLEDYFGELTFGLPRNPSLAHRLDRDTSGCLILGRHRKALRKLGKLFMQGRIEKTYWAIVTGEPPAEEGRIDLPLLKQTQKSGWRMTPHKDGQVAITDYRVRGRSGDLTWLELYPRTGRTHQLRVHCASMGCPILGDPVYAATPGADDEPMHLLARAVRVPLYPNRDPILCLAAPPAHMQKALSACGFGPDVEPILPPPGQSLIDDTADLGLDD</sequence>
<reference evidence="4" key="2">
    <citation type="journal article" date="2023" name="Syst. Appl. Microbiol.">
        <title>Govania unica gen. nov., sp. nov., a rare biosphere bacterium that represents a novel family in the class Alphaproteobacteria.</title>
        <authorList>
            <person name="Vandamme P."/>
            <person name="Peeters C."/>
            <person name="Hettiarachchi A."/>
            <person name="Cnockaert M."/>
            <person name="Carlier A."/>
        </authorList>
    </citation>
    <scope>NUCLEOTIDE SEQUENCE</scope>
    <source>
        <strain evidence="4">LMG 31809</strain>
    </source>
</reference>
<protein>
    <submittedName>
        <fullName evidence="4">RNA pseudouridine synthase</fullName>
    </submittedName>
</protein>
<name>A0A9X3TYD5_9PROT</name>
<evidence type="ECO:0000313" key="5">
    <source>
        <dbReference type="Proteomes" id="UP001141619"/>
    </source>
</evidence>
<dbReference type="GO" id="GO:0009982">
    <property type="term" value="F:pseudouridine synthase activity"/>
    <property type="evidence" value="ECO:0007669"/>
    <property type="project" value="InterPro"/>
</dbReference>
<dbReference type="InterPro" id="IPR020103">
    <property type="entry name" value="PsdUridine_synth_cat_dom_sf"/>
</dbReference>
<dbReference type="InterPro" id="IPR006224">
    <property type="entry name" value="PsdUridine_synth_RluA-like_CS"/>
</dbReference>
<dbReference type="PANTHER" id="PTHR21600:SF44">
    <property type="entry name" value="RIBOSOMAL LARGE SUBUNIT PSEUDOURIDINE SYNTHASE D"/>
    <property type="match status" value="1"/>
</dbReference>